<dbReference type="GO" id="GO:0006952">
    <property type="term" value="P:defense response"/>
    <property type="evidence" value="ECO:0007669"/>
    <property type="project" value="InterPro"/>
</dbReference>
<sequence>TIAKAVYYQISHNFEGSSFLEGVREASKEYKGLINLQRQLLSEILKKKFQFYNVNEGKALIRKRLCAKKVLVILDDVDDIVQVEALASGIDWFGLESRVIITTRDEHVLNLNQVNEIYRPKELGFHQSLQLFSYHAFSRDQPLDGFWKLSKNVVDKIGGLPLAHEVLGCFLSDKEIPGEWESTLQKLEKIPPKEIQEKLEISFDALDDLNKEIFLHIACFFIGTDMEYANYILESCELCSTIGIKVLIQKSLVKIDNDNKLRMHNLL</sequence>
<feature type="domain" description="Disease resistance protein Roq1-like winged-helix" evidence="3">
    <location>
        <begin position="210"/>
        <end position="267"/>
    </location>
</feature>
<evidence type="ECO:0000259" key="2">
    <source>
        <dbReference type="Pfam" id="PF00931"/>
    </source>
</evidence>
<accession>A8BNS4</accession>
<proteinExistence type="predicted"/>
<dbReference type="SUPFAM" id="SSF52540">
    <property type="entry name" value="P-loop containing nucleoside triphosphate hydrolases"/>
    <property type="match status" value="1"/>
</dbReference>
<feature type="domain" description="NB-ARC" evidence="2">
    <location>
        <begin position="4"/>
        <end position="140"/>
    </location>
</feature>
<dbReference type="InterPro" id="IPR027417">
    <property type="entry name" value="P-loop_NTPase"/>
</dbReference>
<dbReference type="InterPro" id="IPR042197">
    <property type="entry name" value="Apaf_helical"/>
</dbReference>
<dbReference type="Pfam" id="PF00931">
    <property type="entry name" value="NB-ARC"/>
    <property type="match status" value="1"/>
</dbReference>
<dbReference type="AlphaFoldDB" id="A8BNS4"/>
<feature type="non-terminal residue" evidence="4">
    <location>
        <position position="1"/>
    </location>
</feature>
<dbReference type="Pfam" id="PF23282">
    <property type="entry name" value="WHD_ROQ1"/>
    <property type="match status" value="1"/>
</dbReference>
<protein>
    <submittedName>
        <fullName evidence="4">NBS-containing resistance-like protein</fullName>
    </submittedName>
</protein>
<dbReference type="PANTHER" id="PTHR11017:SF385">
    <property type="entry name" value="DISEASE RESISTANCE PROTEIN (TIR-NBS-LRR CLASS)-RELATED"/>
    <property type="match status" value="1"/>
</dbReference>
<dbReference type="Gene3D" id="3.40.50.300">
    <property type="entry name" value="P-loop containing nucleotide triphosphate hydrolases"/>
    <property type="match status" value="1"/>
</dbReference>
<dbReference type="InterPro" id="IPR002182">
    <property type="entry name" value="NB-ARC"/>
</dbReference>
<reference evidence="4" key="1">
    <citation type="submission" date="2007-06" db="EMBL/GenBank/DDBJ databases">
        <authorList>
            <person name="Pilotti M."/>
            <person name="Brunetti A."/>
            <person name="Lumia V."/>
            <person name="Tizzani L."/>
            <person name="Gervasi F."/>
        </authorList>
    </citation>
    <scope>NUCLEOTIDE SEQUENCE</scope>
    <source>
        <strain evidence="4">F2T.8</strain>
    </source>
</reference>
<dbReference type="PANTHER" id="PTHR11017">
    <property type="entry name" value="LEUCINE-RICH REPEAT-CONTAINING PROTEIN"/>
    <property type="match status" value="1"/>
</dbReference>
<evidence type="ECO:0000259" key="3">
    <source>
        <dbReference type="Pfam" id="PF23282"/>
    </source>
</evidence>
<evidence type="ECO:0000256" key="1">
    <source>
        <dbReference type="ARBA" id="ARBA00022614"/>
    </source>
</evidence>
<name>A8BNS4_PLAAC</name>
<feature type="non-terminal residue" evidence="4">
    <location>
        <position position="267"/>
    </location>
</feature>
<evidence type="ECO:0000313" key="4">
    <source>
        <dbReference type="EMBL" id="ABV30873.1"/>
    </source>
</evidence>
<organism evidence="4">
    <name type="scientific">Platanus acerifolia</name>
    <name type="common">London plane tree</name>
    <dbReference type="NCBI Taxonomy" id="140101"/>
    <lineage>
        <taxon>Eukaryota</taxon>
        <taxon>Viridiplantae</taxon>
        <taxon>Streptophyta</taxon>
        <taxon>Embryophyta</taxon>
        <taxon>Tracheophyta</taxon>
        <taxon>Spermatophyta</taxon>
        <taxon>Magnoliopsida</taxon>
        <taxon>Proteales</taxon>
        <taxon>Platanaceae</taxon>
        <taxon>Platanus</taxon>
    </lineage>
</organism>
<dbReference type="Gene3D" id="1.10.8.430">
    <property type="entry name" value="Helical domain of apoptotic protease-activating factors"/>
    <property type="match status" value="1"/>
</dbReference>
<dbReference type="GO" id="GO:0043531">
    <property type="term" value="F:ADP binding"/>
    <property type="evidence" value="ECO:0007669"/>
    <property type="project" value="InterPro"/>
</dbReference>
<keyword evidence="1" id="KW-0433">Leucine-rich repeat</keyword>
<dbReference type="EMBL" id="EF653104">
    <property type="protein sequence ID" value="ABV30873.1"/>
    <property type="molecule type" value="Genomic_DNA"/>
</dbReference>
<dbReference type="PRINTS" id="PR00364">
    <property type="entry name" value="DISEASERSIST"/>
</dbReference>
<dbReference type="InterPro" id="IPR044974">
    <property type="entry name" value="Disease_R_plants"/>
</dbReference>
<dbReference type="InterPro" id="IPR058192">
    <property type="entry name" value="WHD_ROQ1-like"/>
</dbReference>